<dbReference type="Proteomes" id="UP000756132">
    <property type="component" value="Chromosome 12"/>
</dbReference>
<evidence type="ECO:0000313" key="3">
    <source>
        <dbReference type="Proteomes" id="UP000756132"/>
    </source>
</evidence>
<dbReference type="GeneID" id="71993882"/>
<sequence length="154" mass="17498">MATQPETQISASNEKSDDTETPAARNFLDLLPELRLQIYGYVLQNENFNYITRPALLQSCGLLLNEASDLYCKKLADEISKSEQSRRVLRGQQTYVRFGSRVGHLLNRSFAEERRTNNLMDLAKSEAKALGYCLSWQVSGQLVMNKLKAHVARK</sequence>
<reference evidence="2" key="2">
    <citation type="journal article" date="2022" name="Microb. Genom.">
        <title>A chromosome-scale genome assembly of the tomato pathogen Cladosporium fulvum reveals a compartmentalized genome architecture and the presence of a dispensable chromosome.</title>
        <authorList>
            <person name="Zaccaron A.Z."/>
            <person name="Chen L.H."/>
            <person name="Samaras A."/>
            <person name="Stergiopoulos I."/>
        </authorList>
    </citation>
    <scope>NUCLEOTIDE SEQUENCE</scope>
    <source>
        <strain evidence="2">Race5_Kim</strain>
    </source>
</reference>
<keyword evidence="3" id="KW-1185">Reference proteome</keyword>
<organism evidence="2 3">
    <name type="scientific">Passalora fulva</name>
    <name type="common">Tomato leaf mold</name>
    <name type="synonym">Cladosporium fulvum</name>
    <dbReference type="NCBI Taxonomy" id="5499"/>
    <lineage>
        <taxon>Eukaryota</taxon>
        <taxon>Fungi</taxon>
        <taxon>Dikarya</taxon>
        <taxon>Ascomycota</taxon>
        <taxon>Pezizomycotina</taxon>
        <taxon>Dothideomycetes</taxon>
        <taxon>Dothideomycetidae</taxon>
        <taxon>Mycosphaerellales</taxon>
        <taxon>Mycosphaerellaceae</taxon>
        <taxon>Fulvia</taxon>
    </lineage>
</organism>
<dbReference type="RefSeq" id="XP_047768870.1">
    <property type="nucleotide sequence ID" value="XM_047913152.1"/>
</dbReference>
<proteinExistence type="predicted"/>
<dbReference type="AlphaFoldDB" id="A0A9Q8UVZ3"/>
<dbReference type="KEGG" id="ffu:CLAFUR5_14004"/>
<accession>A0A9Q8UVZ3</accession>
<reference evidence="2" key="1">
    <citation type="submission" date="2021-12" db="EMBL/GenBank/DDBJ databases">
        <authorList>
            <person name="Zaccaron A."/>
            <person name="Stergiopoulos I."/>
        </authorList>
    </citation>
    <scope>NUCLEOTIDE SEQUENCE</scope>
    <source>
        <strain evidence="2">Race5_Kim</strain>
    </source>
</reference>
<evidence type="ECO:0000256" key="1">
    <source>
        <dbReference type="SAM" id="MobiDB-lite"/>
    </source>
</evidence>
<dbReference type="EMBL" id="CP090174">
    <property type="protein sequence ID" value="UJO24504.1"/>
    <property type="molecule type" value="Genomic_DNA"/>
</dbReference>
<name>A0A9Q8UVZ3_PASFU</name>
<evidence type="ECO:0000313" key="2">
    <source>
        <dbReference type="EMBL" id="UJO24504.1"/>
    </source>
</evidence>
<protein>
    <submittedName>
        <fullName evidence="2">Uncharacterized protein</fullName>
    </submittedName>
</protein>
<feature type="region of interest" description="Disordered" evidence="1">
    <location>
        <begin position="1"/>
        <end position="23"/>
    </location>
</feature>
<feature type="compositionally biased region" description="Polar residues" evidence="1">
    <location>
        <begin position="1"/>
        <end position="13"/>
    </location>
</feature>
<gene>
    <name evidence="2" type="ORF">CLAFUR5_14004</name>
</gene>